<dbReference type="InterPro" id="IPR037185">
    <property type="entry name" value="EmrE-like"/>
</dbReference>
<keyword evidence="4 6" id="KW-1133">Transmembrane helix</keyword>
<dbReference type="PANTHER" id="PTHR32322:SF2">
    <property type="entry name" value="EAMA DOMAIN-CONTAINING PROTEIN"/>
    <property type="match status" value="1"/>
</dbReference>
<dbReference type="EMBL" id="PGEX01000001">
    <property type="protein sequence ID" value="PJJ41633.1"/>
    <property type="molecule type" value="Genomic_DNA"/>
</dbReference>
<proteinExistence type="inferred from homology"/>
<evidence type="ECO:0000259" key="7">
    <source>
        <dbReference type="Pfam" id="PF00892"/>
    </source>
</evidence>
<comment type="subcellular location">
    <subcellularLocation>
        <location evidence="1">Membrane</location>
        <topology evidence="1">Multi-pass membrane protein</topology>
    </subcellularLocation>
</comment>
<dbReference type="Proteomes" id="UP000231134">
    <property type="component" value="Unassembled WGS sequence"/>
</dbReference>
<keyword evidence="3 6" id="KW-0812">Transmembrane</keyword>
<accession>A0A2M9A7M5</accession>
<dbReference type="GO" id="GO:0016020">
    <property type="term" value="C:membrane"/>
    <property type="evidence" value="ECO:0007669"/>
    <property type="project" value="UniProtKB-SubCell"/>
</dbReference>
<evidence type="ECO:0000313" key="8">
    <source>
        <dbReference type="EMBL" id="PJJ41633.1"/>
    </source>
</evidence>
<evidence type="ECO:0000256" key="5">
    <source>
        <dbReference type="ARBA" id="ARBA00023136"/>
    </source>
</evidence>
<evidence type="ECO:0000256" key="2">
    <source>
        <dbReference type="ARBA" id="ARBA00007362"/>
    </source>
</evidence>
<feature type="transmembrane region" description="Helical" evidence="6">
    <location>
        <begin position="167"/>
        <end position="187"/>
    </location>
</feature>
<reference evidence="8 9" key="1">
    <citation type="submission" date="2017-11" db="EMBL/GenBank/DDBJ databases">
        <title>Animal gut microbial communities from fecal samples from Wisconsin, USA.</title>
        <authorList>
            <person name="Neumann A."/>
        </authorList>
    </citation>
    <scope>NUCLEOTIDE SEQUENCE [LARGE SCALE GENOMIC DNA]</scope>
    <source>
        <strain evidence="8 9">UWS3</strain>
    </source>
</reference>
<feature type="transmembrane region" description="Helical" evidence="6">
    <location>
        <begin position="193"/>
        <end position="215"/>
    </location>
</feature>
<dbReference type="InterPro" id="IPR000620">
    <property type="entry name" value="EamA_dom"/>
</dbReference>
<evidence type="ECO:0000313" key="9">
    <source>
        <dbReference type="Proteomes" id="UP000231134"/>
    </source>
</evidence>
<comment type="similarity">
    <text evidence="2">Belongs to the EamA transporter family.</text>
</comment>
<keyword evidence="5 6" id="KW-0472">Membrane</keyword>
<gene>
    <name evidence="8" type="ORF">BGX16_1620</name>
</gene>
<feature type="transmembrane region" description="Helical" evidence="6">
    <location>
        <begin position="290"/>
        <end position="313"/>
    </location>
</feature>
<feature type="transmembrane region" description="Helical" evidence="6">
    <location>
        <begin position="137"/>
        <end position="158"/>
    </location>
</feature>
<evidence type="ECO:0000256" key="1">
    <source>
        <dbReference type="ARBA" id="ARBA00004141"/>
    </source>
</evidence>
<dbReference type="Pfam" id="PF00892">
    <property type="entry name" value="EamA"/>
    <property type="match status" value="2"/>
</dbReference>
<feature type="transmembrane region" description="Helical" evidence="6">
    <location>
        <begin position="43"/>
        <end position="63"/>
    </location>
</feature>
<dbReference type="SUPFAM" id="SSF103481">
    <property type="entry name" value="Multidrug resistance efflux transporter EmrE"/>
    <property type="match status" value="2"/>
</dbReference>
<feature type="transmembrane region" description="Helical" evidence="6">
    <location>
        <begin position="109"/>
        <end position="131"/>
    </location>
</feature>
<dbReference type="PANTHER" id="PTHR32322">
    <property type="entry name" value="INNER MEMBRANE TRANSPORTER"/>
    <property type="match status" value="1"/>
</dbReference>
<feature type="transmembrane region" description="Helical" evidence="6">
    <location>
        <begin position="78"/>
        <end position="97"/>
    </location>
</feature>
<feature type="domain" description="EamA" evidence="7">
    <location>
        <begin position="196"/>
        <end position="332"/>
    </location>
</feature>
<organism evidence="8 9">
    <name type="scientific">Hallerella succinigenes</name>
    <dbReference type="NCBI Taxonomy" id="1896222"/>
    <lineage>
        <taxon>Bacteria</taxon>
        <taxon>Pseudomonadati</taxon>
        <taxon>Fibrobacterota</taxon>
        <taxon>Fibrobacteria</taxon>
        <taxon>Fibrobacterales</taxon>
        <taxon>Fibrobacteraceae</taxon>
        <taxon>Hallerella</taxon>
    </lineage>
</organism>
<evidence type="ECO:0000256" key="3">
    <source>
        <dbReference type="ARBA" id="ARBA00022692"/>
    </source>
</evidence>
<feature type="transmembrane region" description="Helical" evidence="6">
    <location>
        <begin position="227"/>
        <end position="248"/>
    </location>
</feature>
<feature type="domain" description="EamA" evidence="7">
    <location>
        <begin position="47"/>
        <end position="181"/>
    </location>
</feature>
<comment type="caution">
    <text evidence="8">The sequence shown here is derived from an EMBL/GenBank/DDBJ whole genome shotgun (WGS) entry which is preliminary data.</text>
</comment>
<protein>
    <submittedName>
        <fullName evidence="8">Drug/metabolite transporter (DMT)-like permease</fullName>
    </submittedName>
</protein>
<dbReference type="AlphaFoldDB" id="A0A2M9A7M5"/>
<name>A0A2M9A7M5_9BACT</name>
<evidence type="ECO:0000256" key="4">
    <source>
        <dbReference type="ARBA" id="ARBA00022989"/>
    </source>
</evidence>
<sequence length="340" mass="36544">MQGESAEGYVFSWTESSLPCGTQSLVNLGTKIFNERFMQNSKILHAHLCLLSAATIWGLMAPIGKAAMLSGITGIDMVFFRTTGAAICFWLISLCTAKTRNEKIPLRDLLKLFGAGFFSIVGNQTCYNIGLSITSPINATIATTSLPIFALISSALFLSERITWKKILGIALGLSGAWILILGSATASNAKAGSLAGDLLCVLAQCCFAVYLALFKNVISRYNTITCMKWMFTFSAVTTLPLTLPQVMQIPLAQVQTNTWAEISFVVLGGTFLAYLLMMHAQKTLSPTIVAMYNYVQPTVSSVVSVAVGLAIFGPSQGFSILLIILGVYTISRCGKSSHP</sequence>
<evidence type="ECO:0000256" key="6">
    <source>
        <dbReference type="SAM" id="Phobius"/>
    </source>
</evidence>
<keyword evidence="9" id="KW-1185">Reference proteome</keyword>
<feature type="transmembrane region" description="Helical" evidence="6">
    <location>
        <begin position="260"/>
        <end position="278"/>
    </location>
</feature>
<dbReference type="InterPro" id="IPR050638">
    <property type="entry name" value="AA-Vitamin_Transporters"/>
</dbReference>